<organism evidence="1 2">
    <name type="scientific">Fasciola gigantica</name>
    <name type="common">Giant liver fluke</name>
    <dbReference type="NCBI Taxonomy" id="46835"/>
    <lineage>
        <taxon>Eukaryota</taxon>
        <taxon>Metazoa</taxon>
        <taxon>Spiralia</taxon>
        <taxon>Lophotrochozoa</taxon>
        <taxon>Platyhelminthes</taxon>
        <taxon>Trematoda</taxon>
        <taxon>Digenea</taxon>
        <taxon>Plagiorchiida</taxon>
        <taxon>Echinostomata</taxon>
        <taxon>Echinostomatoidea</taxon>
        <taxon>Fasciolidae</taxon>
        <taxon>Fasciola</taxon>
    </lineage>
</organism>
<evidence type="ECO:0008006" key="3">
    <source>
        <dbReference type="Google" id="ProtNLM"/>
    </source>
</evidence>
<dbReference type="PANTHER" id="PTHR34095">
    <property type="entry name" value="39S RIBOSOMAL PROTEIN L55, MITOCHONDRIAL"/>
    <property type="match status" value="1"/>
</dbReference>
<name>A0A504YYR3_FASGI</name>
<dbReference type="Gene3D" id="6.20.130.20">
    <property type="entry name" value="Mitochondrial ribosomal protein L55"/>
    <property type="match status" value="1"/>
</dbReference>
<dbReference type="GO" id="GO:0006412">
    <property type="term" value="P:translation"/>
    <property type="evidence" value="ECO:0007669"/>
    <property type="project" value="TreeGrafter"/>
</dbReference>
<dbReference type="AlphaFoldDB" id="A0A504YYR3"/>
<dbReference type="OrthoDB" id="9986315at2759"/>
<reference evidence="1 2" key="1">
    <citation type="submission" date="2019-04" db="EMBL/GenBank/DDBJ databases">
        <title>Annotation for the trematode Fasciola gigantica.</title>
        <authorList>
            <person name="Choi Y.-J."/>
        </authorList>
    </citation>
    <scope>NUCLEOTIDE SEQUENCE [LARGE SCALE GENOMIC DNA]</scope>
    <source>
        <strain evidence="1">Uganda_cow_1</strain>
    </source>
</reference>
<dbReference type="Proteomes" id="UP000316759">
    <property type="component" value="Unassembled WGS sequence"/>
</dbReference>
<dbReference type="EMBL" id="SUNJ01002966">
    <property type="protein sequence ID" value="TPP65586.1"/>
    <property type="molecule type" value="Genomic_DNA"/>
</dbReference>
<protein>
    <recommendedName>
        <fullName evidence="3">39S ribosomal protein L55 mitochondrial</fullName>
    </recommendedName>
</protein>
<dbReference type="PANTHER" id="PTHR34095:SF1">
    <property type="entry name" value="LARGE RIBOSOMAL SUBUNIT PROTEIN ML55"/>
    <property type="match status" value="1"/>
</dbReference>
<accession>A0A504YYR3</accession>
<comment type="caution">
    <text evidence="1">The sequence shown here is derived from an EMBL/GenBank/DDBJ whole genome shotgun (WGS) entry which is preliminary data.</text>
</comment>
<dbReference type="GO" id="GO:0005762">
    <property type="term" value="C:mitochondrial large ribosomal subunit"/>
    <property type="evidence" value="ECO:0007669"/>
    <property type="project" value="InterPro"/>
</dbReference>
<gene>
    <name evidence="1" type="ORF">FGIG_12050</name>
</gene>
<dbReference type="STRING" id="46835.A0A504YYR3"/>
<dbReference type="InterPro" id="IPR018615">
    <property type="entry name" value="Ribosomal_mL55"/>
</dbReference>
<dbReference type="Pfam" id="PF09776">
    <property type="entry name" value="Mitoc_L55"/>
    <property type="match status" value="1"/>
</dbReference>
<dbReference type="InterPro" id="IPR044884">
    <property type="entry name" value="Ribosomal_mL55_sf"/>
</dbReference>
<proteinExistence type="predicted"/>
<sequence length="102" mass="11732">MAMTRSLISLRLIPQLMGYYYCFDIFTVISIPSRSDSNRAALCRIKRKVYSRMYPVTLALANGASIQIRHHEPRALLQRLVISYLSVGLLHRSNSRPLSYTE</sequence>
<dbReference type="GO" id="GO:0003735">
    <property type="term" value="F:structural constituent of ribosome"/>
    <property type="evidence" value="ECO:0007669"/>
    <property type="project" value="InterPro"/>
</dbReference>
<keyword evidence="2" id="KW-1185">Reference proteome</keyword>
<evidence type="ECO:0000313" key="2">
    <source>
        <dbReference type="Proteomes" id="UP000316759"/>
    </source>
</evidence>
<evidence type="ECO:0000313" key="1">
    <source>
        <dbReference type="EMBL" id="TPP65586.1"/>
    </source>
</evidence>